<dbReference type="EMBL" id="FOTQ01000001">
    <property type="protein sequence ID" value="SFL55680.1"/>
    <property type="molecule type" value="Genomic_DNA"/>
</dbReference>
<dbReference type="Proteomes" id="UP000199144">
    <property type="component" value="Unassembled WGS sequence"/>
</dbReference>
<sequence length="79" mass="8929">MRIVLQDEIGIALRLAWAAEDDAAFARHVTALCRDVWRLVRSDPFPDPVALAHHIEGVRVGDGEELLRRILSFGERVLQ</sequence>
<dbReference type="RefSeq" id="WP_093090839.1">
    <property type="nucleotide sequence ID" value="NZ_FOTQ01000001.1"/>
</dbReference>
<dbReference type="AlphaFoldDB" id="A0A1I4IMW5"/>
<gene>
    <name evidence="1" type="ORF">SAMN04488042_101671</name>
</gene>
<evidence type="ECO:0000313" key="1">
    <source>
        <dbReference type="EMBL" id="SFL55680.1"/>
    </source>
</evidence>
<dbReference type="STRING" id="254406.SAMN04488042_101671"/>
<reference evidence="1 2" key="1">
    <citation type="submission" date="2016-10" db="EMBL/GenBank/DDBJ databases">
        <authorList>
            <person name="de Groot N.N."/>
        </authorList>
    </citation>
    <scope>NUCLEOTIDE SEQUENCE [LARGE SCALE GENOMIC DNA]</scope>
    <source>
        <strain evidence="1 2">DSM 15283</strain>
    </source>
</reference>
<evidence type="ECO:0000313" key="2">
    <source>
        <dbReference type="Proteomes" id="UP000199144"/>
    </source>
</evidence>
<accession>A0A1I4IMW5</accession>
<proteinExistence type="predicted"/>
<keyword evidence="2" id="KW-1185">Reference proteome</keyword>
<organism evidence="1 2">
    <name type="scientific">Shimia aestuarii</name>
    <dbReference type="NCBI Taxonomy" id="254406"/>
    <lineage>
        <taxon>Bacteria</taxon>
        <taxon>Pseudomonadati</taxon>
        <taxon>Pseudomonadota</taxon>
        <taxon>Alphaproteobacteria</taxon>
        <taxon>Rhodobacterales</taxon>
        <taxon>Roseobacteraceae</taxon>
    </lineage>
</organism>
<name>A0A1I4IMW5_9RHOB</name>
<protein>
    <submittedName>
        <fullName evidence="1">Uncharacterized protein</fullName>
    </submittedName>
</protein>